<gene>
    <name evidence="2" type="ORF">AC2117_00247</name>
</gene>
<name>A0A446ZF76_ACICA</name>
<dbReference type="PANTHER" id="PTHR43581:SF4">
    <property type="entry name" value="ATP_GTP PHOSPHATASE"/>
    <property type="match status" value="1"/>
</dbReference>
<dbReference type="AlphaFoldDB" id="A0A446ZF76"/>
<evidence type="ECO:0000313" key="2">
    <source>
        <dbReference type="EMBL" id="VAX43116.1"/>
    </source>
</evidence>
<dbReference type="OrthoDB" id="104167at2"/>
<dbReference type="EMBL" id="LS999521">
    <property type="protein sequence ID" value="VAX43116.1"/>
    <property type="molecule type" value="Genomic_DNA"/>
</dbReference>
<dbReference type="Gene3D" id="3.40.50.300">
    <property type="entry name" value="P-loop containing nucleotide triphosphate hydrolases"/>
    <property type="match status" value="1"/>
</dbReference>
<dbReference type="SUPFAM" id="SSF52540">
    <property type="entry name" value="P-loop containing nucleoside triphosphate hydrolases"/>
    <property type="match status" value="1"/>
</dbReference>
<dbReference type="PANTHER" id="PTHR43581">
    <property type="entry name" value="ATP/GTP PHOSPHATASE"/>
    <property type="match status" value="1"/>
</dbReference>
<sequence length="436" mass="49781">MIENIKISNYKSIKKMSFHPKRVNLFIGENGAGKSNILESLAIFSAATSNMLSNEFLSSRGIRPIDPLTTITKFSIDDEDKEDSNVEPEEKFSIFAQLNKFYIGVVAFHDKEDPYRQLKAEILTPRPDKEPASYVLSEESLTNKDSLLKNDLFKIFSEISKEFSEVEELNDLYDSEIYEKTKIQSPEKLQKLQDLRKDLFFVQRSMGLLNNLENKKVSKNNFVIFNPDTYVLMGGKGQSYIQPLGVNGEGLFTLLGVMAKTEPENFKDVLELASIFNWLEKIEVNENINGEIEIVLKDRFMGDVIKPQNANEGFLFTLFYACLFCSNQTPEIFAVENIDKSLNPRLCQVLIRKLSDKAKKHKKQVFLSTHNPAVLDGINLLDPEETIFVVDRKYTGETRLRELTEKNIPKPKKDGEKVHLSEAFLRGYLGGLPSNF</sequence>
<reference evidence="2 3" key="1">
    <citation type="submission" date="2018-08" db="EMBL/GenBank/DDBJ databases">
        <authorList>
            <person name="Gonzaga-Molto A."/>
        </authorList>
    </citation>
    <scope>NUCLEOTIDE SEQUENCE [LARGE SCALE GENOMIC DNA]</scope>
    <source>
        <strain evidence="2">Acinetobacter calcoaceticus str. 2117</strain>
    </source>
</reference>
<dbReference type="PIRSF" id="PIRSF029347">
    <property type="entry name" value="RecF"/>
    <property type="match status" value="1"/>
</dbReference>
<dbReference type="Proteomes" id="UP000294355">
    <property type="component" value="Chromosome"/>
</dbReference>
<dbReference type="InterPro" id="IPR041685">
    <property type="entry name" value="AAA_GajA/Old/RecF-like"/>
</dbReference>
<proteinExistence type="predicted"/>
<protein>
    <submittedName>
        <fullName evidence="2">Recombination protein F</fullName>
    </submittedName>
</protein>
<organism evidence="2 3">
    <name type="scientific">Acinetobacter calcoaceticus</name>
    <dbReference type="NCBI Taxonomy" id="471"/>
    <lineage>
        <taxon>Bacteria</taxon>
        <taxon>Pseudomonadati</taxon>
        <taxon>Pseudomonadota</taxon>
        <taxon>Gammaproteobacteria</taxon>
        <taxon>Moraxellales</taxon>
        <taxon>Moraxellaceae</taxon>
        <taxon>Acinetobacter</taxon>
        <taxon>Acinetobacter calcoaceticus/baumannii complex</taxon>
    </lineage>
</organism>
<accession>A0A446ZF76</accession>
<dbReference type="Pfam" id="PF13175">
    <property type="entry name" value="AAA_15"/>
    <property type="match status" value="1"/>
</dbReference>
<dbReference type="InterPro" id="IPR027417">
    <property type="entry name" value="P-loop_NTPase"/>
</dbReference>
<feature type="domain" description="Endonuclease GajA/Old nuclease/RecF-like AAA" evidence="1">
    <location>
        <begin position="1"/>
        <end position="196"/>
    </location>
</feature>
<evidence type="ECO:0000313" key="3">
    <source>
        <dbReference type="Proteomes" id="UP000294355"/>
    </source>
</evidence>
<dbReference type="RefSeq" id="WP_133971402.1">
    <property type="nucleotide sequence ID" value="NZ_LS999521.1"/>
</dbReference>
<dbReference type="InterPro" id="IPR051396">
    <property type="entry name" value="Bact_Antivir_Def_Nuclease"/>
</dbReference>
<dbReference type="InterPro" id="IPR014555">
    <property type="entry name" value="RecF-like"/>
</dbReference>
<evidence type="ECO:0000259" key="1">
    <source>
        <dbReference type="Pfam" id="PF13175"/>
    </source>
</evidence>